<gene>
    <name evidence="1" type="ORF">DFP99_1480</name>
</gene>
<sequence>MAYQVDFKTVATTGFEDSPFAKQLAGLRANEARYFWNKFKVPFVVYPIAEKPALFDWYRMLIKSERGLEFAATPLEISENVVDVEGSGSTRWVHVFYAEGFSLNVLYPLTQASKRAVGIKLAEDAPVPSELEALGFKFARQKSTLAGTIRGTYFKIKGDYESN</sequence>
<dbReference type="EMBL" id="QRAS01000004">
    <property type="protein sequence ID" value="RDL01574.1"/>
    <property type="molecule type" value="Genomic_DNA"/>
</dbReference>
<keyword evidence="2" id="KW-1185">Reference proteome</keyword>
<accession>A0A288Q8E6</accession>
<dbReference type="RefSeq" id="WP_070229625.1">
    <property type="nucleotide sequence ID" value="NZ_BJYO01000006.1"/>
</dbReference>
<dbReference type="AlphaFoldDB" id="A0A288Q8E6"/>
<protein>
    <submittedName>
        <fullName evidence="1">Uncharacterized protein</fullName>
    </submittedName>
</protein>
<organism evidence="1 2">
    <name type="scientific">Weissella soli</name>
    <dbReference type="NCBI Taxonomy" id="155866"/>
    <lineage>
        <taxon>Bacteria</taxon>
        <taxon>Bacillati</taxon>
        <taxon>Bacillota</taxon>
        <taxon>Bacilli</taxon>
        <taxon>Lactobacillales</taxon>
        <taxon>Lactobacillaceae</taxon>
        <taxon>Weissella</taxon>
    </lineage>
</organism>
<dbReference type="GeneID" id="94545535"/>
<evidence type="ECO:0000313" key="2">
    <source>
        <dbReference type="Proteomes" id="UP000254912"/>
    </source>
</evidence>
<name>A0A288Q8E6_9LACO</name>
<reference evidence="1 2" key="1">
    <citation type="submission" date="2018-07" db="EMBL/GenBank/DDBJ databases">
        <title>Genomic Encyclopedia of Type Strains, Phase III (KMG-III): the genomes of soil and plant-associated and newly described type strains.</title>
        <authorList>
            <person name="Whitman W."/>
        </authorList>
    </citation>
    <scope>NUCLEOTIDE SEQUENCE [LARGE SCALE GENOMIC DNA]</scope>
    <source>
        <strain evidence="1 2">CECT 7031</strain>
    </source>
</reference>
<dbReference type="Proteomes" id="UP000254912">
    <property type="component" value="Unassembled WGS sequence"/>
</dbReference>
<dbReference type="KEGG" id="wso:WSWS_00325"/>
<proteinExistence type="predicted"/>
<comment type="caution">
    <text evidence="1">The sequence shown here is derived from an EMBL/GenBank/DDBJ whole genome shotgun (WGS) entry which is preliminary data.</text>
</comment>
<evidence type="ECO:0000313" key="1">
    <source>
        <dbReference type="EMBL" id="RDL01574.1"/>
    </source>
</evidence>